<evidence type="ECO:0000256" key="1">
    <source>
        <dbReference type="SAM" id="MobiDB-lite"/>
    </source>
</evidence>
<dbReference type="Gene3D" id="2.60.220.30">
    <property type="match status" value="1"/>
</dbReference>
<evidence type="ECO:0000313" key="3">
    <source>
        <dbReference type="EnsemblMetazoa" id="XP_030832987"/>
    </source>
</evidence>
<dbReference type="Proteomes" id="UP000007110">
    <property type="component" value="Unassembled WGS sequence"/>
</dbReference>
<dbReference type="EnsemblMetazoa" id="XM_030977127">
    <property type="protein sequence ID" value="XP_030832987"/>
    <property type="gene ID" value="LOC105444171"/>
</dbReference>
<dbReference type="AlphaFoldDB" id="A0A7M7NB21"/>
<dbReference type="GO" id="GO:0005042">
    <property type="term" value="F:netrin receptor activity"/>
    <property type="evidence" value="ECO:0007669"/>
    <property type="project" value="InterPro"/>
</dbReference>
<dbReference type="OrthoDB" id="10158794at2759"/>
<sequence length="411" mass="46168">MEAGQRAKPADFRPHEYTSQPTDDEGQMTESFHQISSPSAPQEESPVQNPECRDDLSEDTDVIRLEKHGIEVRIPPNGAYSAKDVTVEPIFDIPPELVLKETEAIISFGLRMSPSDATFDNPVTVTMPHCGIFTKPEAAKVVTYYRKSASESFTAIPSSNGSPRCAVRHRDLDVHINHFSEFWIVAIITWVFIGKRVICTPYIPVSTPRNAEHVLFVHVRNANIEKEANKTLGLLRRTLSPCTKDVKSRAYTALVRPQLEYGAEAWNPHTSGAAEGLERVQKTAARFVFRDYRRSTSATGLVSQLGWDKLHTRRLLAQSTMLFKIHHQLVNICLPHLITKATYISRRDHTLKLSVPVATIDSYKYSFYPRTIRIWNQLPATAVTTPTVAAFQMIALPVIRGLEPPVGSRML</sequence>
<dbReference type="KEGG" id="spu:105444171"/>
<keyword evidence="4" id="KW-1185">Reference proteome</keyword>
<proteinExistence type="predicted"/>
<dbReference type="PANTHER" id="PTHR12582:SF41">
    <property type="entry name" value="UNC5C-LIKE PROTEIN"/>
    <property type="match status" value="1"/>
</dbReference>
<dbReference type="InterPro" id="IPR000906">
    <property type="entry name" value="ZU5_dom"/>
</dbReference>
<evidence type="ECO:0000313" key="4">
    <source>
        <dbReference type="Proteomes" id="UP000007110"/>
    </source>
</evidence>
<reference evidence="4" key="1">
    <citation type="submission" date="2015-02" db="EMBL/GenBank/DDBJ databases">
        <title>Genome sequencing for Strongylocentrotus purpuratus.</title>
        <authorList>
            <person name="Murali S."/>
            <person name="Liu Y."/>
            <person name="Vee V."/>
            <person name="English A."/>
            <person name="Wang M."/>
            <person name="Skinner E."/>
            <person name="Han Y."/>
            <person name="Muzny D.M."/>
            <person name="Worley K.C."/>
            <person name="Gibbs R.A."/>
        </authorList>
    </citation>
    <scope>NUCLEOTIDE SEQUENCE</scope>
</reference>
<accession>A0A7M7NB21</accession>
<dbReference type="InParanoid" id="A0A7M7NB21"/>
<organism evidence="3 4">
    <name type="scientific">Strongylocentrotus purpuratus</name>
    <name type="common">Purple sea urchin</name>
    <dbReference type="NCBI Taxonomy" id="7668"/>
    <lineage>
        <taxon>Eukaryota</taxon>
        <taxon>Metazoa</taxon>
        <taxon>Echinodermata</taxon>
        <taxon>Eleutherozoa</taxon>
        <taxon>Echinozoa</taxon>
        <taxon>Echinoidea</taxon>
        <taxon>Euechinoidea</taxon>
        <taxon>Echinacea</taxon>
        <taxon>Camarodonta</taxon>
        <taxon>Echinidea</taxon>
        <taxon>Strongylocentrotidae</taxon>
        <taxon>Strongylocentrotus</taxon>
    </lineage>
</organism>
<feature type="compositionally biased region" description="Polar residues" evidence="1">
    <location>
        <begin position="28"/>
        <end position="48"/>
    </location>
</feature>
<dbReference type="GO" id="GO:0016020">
    <property type="term" value="C:membrane"/>
    <property type="evidence" value="ECO:0007669"/>
    <property type="project" value="InterPro"/>
</dbReference>
<name>A0A7M7NB21_STRPU</name>
<feature type="domain" description="ZU5" evidence="2">
    <location>
        <begin position="50"/>
        <end position="188"/>
    </location>
</feature>
<feature type="region of interest" description="Disordered" evidence="1">
    <location>
        <begin position="1"/>
        <end position="54"/>
    </location>
</feature>
<dbReference type="Pfam" id="PF00791">
    <property type="entry name" value="ZU5"/>
    <property type="match status" value="1"/>
</dbReference>
<dbReference type="GeneID" id="105444171"/>
<evidence type="ECO:0000259" key="2">
    <source>
        <dbReference type="PROSITE" id="PS51145"/>
    </source>
</evidence>
<dbReference type="InterPro" id="IPR037936">
    <property type="entry name" value="UNC5A-D"/>
</dbReference>
<protein>
    <recommendedName>
        <fullName evidence="2">ZU5 domain-containing protein</fullName>
    </recommendedName>
</protein>
<dbReference type="PROSITE" id="PS51145">
    <property type="entry name" value="ZU5"/>
    <property type="match status" value="1"/>
</dbReference>
<reference evidence="3" key="2">
    <citation type="submission" date="2021-01" db="UniProtKB">
        <authorList>
            <consortium name="EnsemblMetazoa"/>
        </authorList>
    </citation>
    <scope>IDENTIFICATION</scope>
</reference>
<dbReference type="RefSeq" id="XP_030832987.1">
    <property type="nucleotide sequence ID" value="XM_030977127.1"/>
</dbReference>
<dbReference type="PANTHER" id="PTHR12582">
    <property type="entry name" value="NETRIN RECEPTOR UNC5"/>
    <property type="match status" value="1"/>
</dbReference>